<evidence type="ECO:0000256" key="1">
    <source>
        <dbReference type="ARBA" id="ARBA00004123"/>
    </source>
</evidence>
<evidence type="ECO:0000313" key="5">
    <source>
        <dbReference type="Proteomes" id="UP001164286"/>
    </source>
</evidence>
<proteinExistence type="inferred from homology"/>
<evidence type="ECO:0000256" key="2">
    <source>
        <dbReference type="ARBA" id="ARBA00008044"/>
    </source>
</evidence>
<protein>
    <submittedName>
        <fullName evidence="4">Uncharacterized protein</fullName>
    </submittedName>
</protein>
<comment type="subcellular location">
    <subcellularLocation>
        <location evidence="1">Nucleus</location>
    </subcellularLocation>
</comment>
<evidence type="ECO:0000256" key="3">
    <source>
        <dbReference type="ARBA" id="ARBA00023242"/>
    </source>
</evidence>
<dbReference type="Pfam" id="PF09766">
    <property type="entry name" value="FmiP_Thoc5"/>
    <property type="match status" value="1"/>
</dbReference>
<gene>
    <name evidence="4" type="ORF">MKK02DRAFT_28845</name>
</gene>
<dbReference type="EMBL" id="JAKWFO010000008">
    <property type="protein sequence ID" value="KAI9634167.1"/>
    <property type="molecule type" value="Genomic_DNA"/>
</dbReference>
<reference evidence="4" key="1">
    <citation type="journal article" date="2022" name="G3 (Bethesda)">
        <title>High quality genome of the basidiomycete yeast Dioszegia hungarica PDD-24b-2 isolated from cloud water.</title>
        <authorList>
            <person name="Jarrige D."/>
            <person name="Haridas S."/>
            <person name="Bleykasten-Grosshans C."/>
            <person name="Joly M."/>
            <person name="Nadalig T."/>
            <person name="Sancelme M."/>
            <person name="Vuilleumier S."/>
            <person name="Grigoriev I.V."/>
            <person name="Amato P."/>
            <person name="Bringel F."/>
        </authorList>
    </citation>
    <scope>NUCLEOTIDE SEQUENCE</scope>
    <source>
        <strain evidence="4">PDD-24b-2</strain>
    </source>
</reference>
<dbReference type="GeneID" id="77726858"/>
<sequence>MVLPSQILPQHQTDPLVTLPLPSPLPPSPLPALSTLLAHFDTLLADPSGSKNVVPPMMIATAMRQINRDAHALLNAGRVGAAESRAELDRRDTVLRGVEYERNRIREEIERCLEYVPAYTGAELPDRQAFLESASEEVKSGLPNVGSEEYDYALIIAQLEEELKEIEEREVDVAALTKDRDSLIKAKKEIKLKFDLTETWLTDYARSVNLGPP</sequence>
<accession>A0AA38LR94</accession>
<dbReference type="AlphaFoldDB" id="A0AA38LR94"/>
<comment type="caution">
    <text evidence="4">The sequence shown here is derived from an EMBL/GenBank/DDBJ whole genome shotgun (WGS) entry which is preliminary data.</text>
</comment>
<dbReference type="RefSeq" id="XP_052943944.1">
    <property type="nucleotide sequence ID" value="XM_053087653.1"/>
</dbReference>
<keyword evidence="5" id="KW-1185">Reference proteome</keyword>
<organism evidence="4 5">
    <name type="scientific">Dioszegia hungarica</name>
    <dbReference type="NCBI Taxonomy" id="4972"/>
    <lineage>
        <taxon>Eukaryota</taxon>
        <taxon>Fungi</taxon>
        <taxon>Dikarya</taxon>
        <taxon>Basidiomycota</taxon>
        <taxon>Agaricomycotina</taxon>
        <taxon>Tremellomycetes</taxon>
        <taxon>Tremellales</taxon>
        <taxon>Bulleribasidiaceae</taxon>
        <taxon>Dioszegia</taxon>
    </lineage>
</organism>
<dbReference type="InterPro" id="IPR019163">
    <property type="entry name" value="THO_Thoc5"/>
</dbReference>
<name>A0AA38LR94_9TREE</name>
<dbReference type="GO" id="GO:0005634">
    <property type="term" value="C:nucleus"/>
    <property type="evidence" value="ECO:0007669"/>
    <property type="project" value="UniProtKB-SubCell"/>
</dbReference>
<evidence type="ECO:0000313" key="4">
    <source>
        <dbReference type="EMBL" id="KAI9634167.1"/>
    </source>
</evidence>
<keyword evidence="3" id="KW-0539">Nucleus</keyword>
<dbReference type="Proteomes" id="UP001164286">
    <property type="component" value="Unassembled WGS sequence"/>
</dbReference>
<comment type="similarity">
    <text evidence="2">Belongs to the THOC5 family.</text>
</comment>